<reference evidence="1 2" key="1">
    <citation type="submission" date="2017-03" db="EMBL/GenBank/DDBJ databases">
        <authorList>
            <person name="Afonso C.L."/>
            <person name="Miller P.J."/>
            <person name="Scott M.A."/>
            <person name="Spackman E."/>
            <person name="Goraichik I."/>
            <person name="Dimitrov K.M."/>
            <person name="Suarez D.L."/>
            <person name="Swayne D.E."/>
        </authorList>
    </citation>
    <scope>NUCLEOTIDE SEQUENCE [LARGE SCALE GENOMIC DNA]</scope>
    <source>
        <strain evidence="1 2">CECT 7023</strain>
    </source>
</reference>
<evidence type="ECO:0000313" key="1">
    <source>
        <dbReference type="EMBL" id="SLN76562.1"/>
    </source>
</evidence>
<keyword evidence="2" id="KW-1185">Reference proteome</keyword>
<dbReference type="OrthoDB" id="9791432at2"/>
<evidence type="ECO:0008006" key="3">
    <source>
        <dbReference type="Google" id="ProtNLM"/>
    </source>
</evidence>
<sequence length="190" mass="19982">MKRSSARRSVLFVIAGLLVASGLLRLGGEAGQAIASSAADETGAEVTGLAGCIPREEISAMLSALDSREARIEERELQFANRMQALRVAEMEIEARLAELQAAESSLAETIAQVDTAAESDLERLVAVYENMKPGDAAALFETMAPEFAAGFVGRMRPDAAAAIMAGLEPNTAYSISVILAGRNANAPRN</sequence>
<dbReference type="EMBL" id="FWFZ01000043">
    <property type="protein sequence ID" value="SLN76562.1"/>
    <property type="molecule type" value="Genomic_DNA"/>
</dbReference>
<gene>
    <name evidence="1" type="ORF">ROA7023_04208</name>
</gene>
<organism evidence="1 2">
    <name type="scientific">Roseisalinus antarcticus</name>
    <dbReference type="NCBI Taxonomy" id="254357"/>
    <lineage>
        <taxon>Bacteria</taxon>
        <taxon>Pseudomonadati</taxon>
        <taxon>Pseudomonadota</taxon>
        <taxon>Alphaproteobacteria</taxon>
        <taxon>Rhodobacterales</taxon>
        <taxon>Roseobacteraceae</taxon>
        <taxon>Roseisalinus</taxon>
    </lineage>
</organism>
<accession>A0A1Y5TXW9</accession>
<evidence type="ECO:0000313" key="2">
    <source>
        <dbReference type="Proteomes" id="UP000193900"/>
    </source>
</evidence>
<dbReference type="AlphaFoldDB" id="A0A1Y5TXW9"/>
<dbReference type="SUPFAM" id="SSF158791">
    <property type="entry name" value="MgtE N-terminal domain-like"/>
    <property type="match status" value="1"/>
</dbReference>
<dbReference type="Proteomes" id="UP000193900">
    <property type="component" value="Unassembled WGS sequence"/>
</dbReference>
<proteinExistence type="predicted"/>
<name>A0A1Y5TXW9_9RHOB</name>
<dbReference type="RefSeq" id="WP_085880912.1">
    <property type="nucleotide sequence ID" value="NZ_FWFZ01000043.1"/>
</dbReference>
<protein>
    <recommendedName>
        <fullName evidence="3">MgtE intracellular N domain protein</fullName>
    </recommendedName>
</protein>